<sequence>TVPCGRTVNKNAALTLHPRGHAMGPCGRAGVGRVHPETLPGTCEVARGDHAIARCPVSHFLASSCEPFASSAFLSLSYAFLNP</sequence>
<accession>A0ABU6ZNI1</accession>
<gene>
    <name evidence="1" type="ORF">PIB30_074223</name>
</gene>
<reference evidence="1 2" key="1">
    <citation type="journal article" date="2023" name="Plants (Basel)">
        <title>Bridging the Gap: Combining Genomics and Transcriptomics Approaches to Understand Stylosanthes scabra, an Orphan Legume from the Brazilian Caatinga.</title>
        <authorList>
            <person name="Ferreira-Neto J.R.C."/>
            <person name="da Silva M.D."/>
            <person name="Binneck E."/>
            <person name="de Melo N.F."/>
            <person name="da Silva R.H."/>
            <person name="de Melo A.L.T.M."/>
            <person name="Pandolfi V."/>
            <person name="Bustamante F.O."/>
            <person name="Brasileiro-Vidal A.C."/>
            <person name="Benko-Iseppon A.M."/>
        </authorList>
    </citation>
    <scope>NUCLEOTIDE SEQUENCE [LARGE SCALE GENOMIC DNA]</scope>
    <source>
        <tissue evidence="1">Leaves</tissue>
    </source>
</reference>
<evidence type="ECO:0000313" key="1">
    <source>
        <dbReference type="EMBL" id="MED6223465.1"/>
    </source>
</evidence>
<organism evidence="1 2">
    <name type="scientific">Stylosanthes scabra</name>
    <dbReference type="NCBI Taxonomy" id="79078"/>
    <lineage>
        <taxon>Eukaryota</taxon>
        <taxon>Viridiplantae</taxon>
        <taxon>Streptophyta</taxon>
        <taxon>Embryophyta</taxon>
        <taxon>Tracheophyta</taxon>
        <taxon>Spermatophyta</taxon>
        <taxon>Magnoliopsida</taxon>
        <taxon>eudicotyledons</taxon>
        <taxon>Gunneridae</taxon>
        <taxon>Pentapetalae</taxon>
        <taxon>rosids</taxon>
        <taxon>fabids</taxon>
        <taxon>Fabales</taxon>
        <taxon>Fabaceae</taxon>
        <taxon>Papilionoideae</taxon>
        <taxon>50 kb inversion clade</taxon>
        <taxon>dalbergioids sensu lato</taxon>
        <taxon>Dalbergieae</taxon>
        <taxon>Pterocarpus clade</taxon>
        <taxon>Stylosanthes</taxon>
    </lineage>
</organism>
<keyword evidence="2" id="KW-1185">Reference proteome</keyword>
<feature type="non-terminal residue" evidence="1">
    <location>
        <position position="1"/>
    </location>
</feature>
<dbReference type="EMBL" id="JASCZI010272778">
    <property type="protein sequence ID" value="MED6223465.1"/>
    <property type="molecule type" value="Genomic_DNA"/>
</dbReference>
<protein>
    <submittedName>
        <fullName evidence="1">Uncharacterized protein</fullName>
    </submittedName>
</protein>
<dbReference type="Proteomes" id="UP001341840">
    <property type="component" value="Unassembled WGS sequence"/>
</dbReference>
<proteinExistence type="predicted"/>
<evidence type="ECO:0000313" key="2">
    <source>
        <dbReference type="Proteomes" id="UP001341840"/>
    </source>
</evidence>
<name>A0ABU6ZNI1_9FABA</name>
<comment type="caution">
    <text evidence="1">The sequence shown here is derived from an EMBL/GenBank/DDBJ whole genome shotgun (WGS) entry which is preliminary data.</text>
</comment>